<dbReference type="Proteomes" id="UP001190825">
    <property type="component" value="Unassembled WGS sequence"/>
</dbReference>
<evidence type="ECO:0000256" key="1">
    <source>
        <dbReference type="SAM" id="SignalP"/>
    </source>
</evidence>
<name>A0ABX4TJ53_9HYPH</name>
<dbReference type="EMBL" id="NBUC01000093">
    <property type="protein sequence ID" value="PLU01489.1"/>
    <property type="molecule type" value="Genomic_DNA"/>
</dbReference>
<sequence>MTTKFAKLLKRARRMRFVIATLMATASLFSPLSALAESADVEAVITNVDTDRLSLSLDDGKSYQAPEEFNFEGLEAGVKVLVFYTEVDGKRVINDLEVLQ</sequence>
<organism evidence="2 3">
    <name type="scientific">Sinorhizobium medicae</name>
    <dbReference type="NCBI Taxonomy" id="110321"/>
    <lineage>
        <taxon>Bacteria</taxon>
        <taxon>Pseudomonadati</taxon>
        <taxon>Pseudomonadota</taxon>
        <taxon>Alphaproteobacteria</taxon>
        <taxon>Hyphomicrobiales</taxon>
        <taxon>Rhizobiaceae</taxon>
        <taxon>Sinorhizobium/Ensifer group</taxon>
        <taxon>Sinorhizobium</taxon>
    </lineage>
</organism>
<protein>
    <recommendedName>
        <fullName evidence="4">DUF1344 domain-containing protein</fullName>
    </recommendedName>
</protein>
<reference evidence="2 3" key="1">
    <citation type="journal article" date="2018" name="FEMS Microbiol. Ecol.">
        <title>Co-invading symbiotic mutualists of Medicago polymorpha retain high ancestral diversity and contain diverse accessory genomes.</title>
        <authorList>
            <person name="Porter S.S."/>
            <person name="Faber-Hammond J.J."/>
            <person name="Friesen M.L."/>
        </authorList>
    </citation>
    <scope>NUCLEOTIDE SEQUENCE [LARGE SCALE GENOMIC DNA]</scope>
    <source>
        <strain evidence="2 3">Str16</strain>
    </source>
</reference>
<dbReference type="Pfam" id="PF07076">
    <property type="entry name" value="DUF1344"/>
    <property type="match status" value="1"/>
</dbReference>
<accession>A0ABX4TJ53</accession>
<evidence type="ECO:0008006" key="4">
    <source>
        <dbReference type="Google" id="ProtNLM"/>
    </source>
</evidence>
<evidence type="ECO:0000313" key="2">
    <source>
        <dbReference type="EMBL" id="PLU01489.1"/>
    </source>
</evidence>
<gene>
    <name evidence="2" type="ORF">BMJ33_19040</name>
</gene>
<proteinExistence type="predicted"/>
<feature type="signal peptide" evidence="1">
    <location>
        <begin position="1"/>
        <end position="36"/>
    </location>
</feature>
<comment type="caution">
    <text evidence="2">The sequence shown here is derived from an EMBL/GenBank/DDBJ whole genome shotgun (WGS) entry which is preliminary data.</text>
</comment>
<feature type="chain" id="PRO_5047505826" description="DUF1344 domain-containing protein" evidence="1">
    <location>
        <begin position="37"/>
        <end position="100"/>
    </location>
</feature>
<evidence type="ECO:0000313" key="3">
    <source>
        <dbReference type="Proteomes" id="UP001190825"/>
    </source>
</evidence>
<keyword evidence="1" id="KW-0732">Signal</keyword>
<keyword evidence="3" id="KW-1185">Reference proteome</keyword>
<dbReference type="InterPro" id="IPR009780">
    <property type="entry name" value="DUF1344"/>
</dbReference>